<evidence type="ECO:0000313" key="2">
    <source>
        <dbReference type="EMBL" id="KAK6803034.1"/>
    </source>
</evidence>
<comment type="caution">
    <text evidence="2">The sequence shown here is derived from an EMBL/GenBank/DDBJ whole genome shotgun (WGS) entry which is preliminary data.</text>
</comment>
<dbReference type="AlphaFoldDB" id="A0AAN8U3Z3"/>
<organism evidence="2 3">
    <name type="scientific">Solanum bulbocastanum</name>
    <name type="common">Wild potato</name>
    <dbReference type="NCBI Taxonomy" id="147425"/>
    <lineage>
        <taxon>Eukaryota</taxon>
        <taxon>Viridiplantae</taxon>
        <taxon>Streptophyta</taxon>
        <taxon>Embryophyta</taxon>
        <taxon>Tracheophyta</taxon>
        <taxon>Spermatophyta</taxon>
        <taxon>Magnoliopsida</taxon>
        <taxon>eudicotyledons</taxon>
        <taxon>Gunneridae</taxon>
        <taxon>Pentapetalae</taxon>
        <taxon>asterids</taxon>
        <taxon>lamiids</taxon>
        <taxon>Solanales</taxon>
        <taxon>Solanaceae</taxon>
        <taxon>Solanoideae</taxon>
        <taxon>Solaneae</taxon>
        <taxon>Solanum</taxon>
    </lineage>
</organism>
<reference evidence="2 3" key="1">
    <citation type="submission" date="2024-02" db="EMBL/GenBank/DDBJ databases">
        <title>de novo genome assembly of Solanum bulbocastanum strain 11H21.</title>
        <authorList>
            <person name="Hosaka A.J."/>
        </authorList>
    </citation>
    <scope>NUCLEOTIDE SEQUENCE [LARGE SCALE GENOMIC DNA]</scope>
    <source>
        <tissue evidence="2">Young leaves</tissue>
    </source>
</reference>
<evidence type="ECO:0000256" key="1">
    <source>
        <dbReference type="SAM" id="MobiDB-lite"/>
    </source>
</evidence>
<gene>
    <name evidence="2" type="ORF">RDI58_000818</name>
</gene>
<dbReference type="Proteomes" id="UP001371456">
    <property type="component" value="Unassembled WGS sequence"/>
</dbReference>
<dbReference type="EMBL" id="JBANQN010000001">
    <property type="protein sequence ID" value="KAK6803034.1"/>
    <property type="molecule type" value="Genomic_DNA"/>
</dbReference>
<sequence length="130" mass="14917">MEPKARSRVADQQSSKRDEKLLSSRLPALIFEEVPLDTRDIQERPALDPQVSMVILFNISFYSSNNRERVDTKGTLSRRFDRSFLVACYLETSLFEGAGVERALCERIVWCGERFPVEVSDPPSLHLLLE</sequence>
<evidence type="ECO:0000313" key="3">
    <source>
        <dbReference type="Proteomes" id="UP001371456"/>
    </source>
</evidence>
<feature type="region of interest" description="Disordered" evidence="1">
    <location>
        <begin position="1"/>
        <end position="20"/>
    </location>
</feature>
<accession>A0AAN8U3Z3</accession>
<protein>
    <submittedName>
        <fullName evidence="2">Uncharacterized protein</fullName>
    </submittedName>
</protein>
<name>A0AAN8U3Z3_SOLBU</name>
<keyword evidence="3" id="KW-1185">Reference proteome</keyword>
<proteinExistence type="predicted"/>